<dbReference type="InParanoid" id="T1EJV9"/>
<keyword evidence="1 3" id="KW-0238">DNA-binding</keyword>
<dbReference type="GO" id="GO:0005634">
    <property type="term" value="C:nucleus"/>
    <property type="evidence" value="ECO:0007669"/>
    <property type="project" value="UniProtKB-SubCell"/>
</dbReference>
<dbReference type="OrthoDB" id="5954824at2759"/>
<accession>T1EJV9</accession>
<dbReference type="PROSITE" id="PS50039">
    <property type="entry name" value="FORK_HEAD_3"/>
    <property type="match status" value="1"/>
</dbReference>
<dbReference type="CTD" id="20196859"/>
<organism evidence="6 7">
    <name type="scientific">Helobdella robusta</name>
    <name type="common">Californian leech</name>
    <dbReference type="NCBI Taxonomy" id="6412"/>
    <lineage>
        <taxon>Eukaryota</taxon>
        <taxon>Metazoa</taxon>
        <taxon>Spiralia</taxon>
        <taxon>Lophotrochozoa</taxon>
        <taxon>Annelida</taxon>
        <taxon>Clitellata</taxon>
        <taxon>Hirudinea</taxon>
        <taxon>Rhynchobdellida</taxon>
        <taxon>Glossiphoniidae</taxon>
        <taxon>Helobdella</taxon>
    </lineage>
</organism>
<dbReference type="SUPFAM" id="SSF46785">
    <property type="entry name" value="Winged helix' DNA-binding domain"/>
    <property type="match status" value="1"/>
</dbReference>
<dbReference type="InterPro" id="IPR030456">
    <property type="entry name" value="TF_fork_head_CS_2"/>
</dbReference>
<evidence type="ECO:0000313" key="6">
    <source>
        <dbReference type="EnsemblMetazoa" id="HelroP146963"/>
    </source>
</evidence>
<dbReference type="PROSITE" id="PS00658">
    <property type="entry name" value="FORK_HEAD_2"/>
    <property type="match status" value="1"/>
</dbReference>
<dbReference type="InterPro" id="IPR001766">
    <property type="entry name" value="Fork_head_dom"/>
</dbReference>
<dbReference type="InterPro" id="IPR050211">
    <property type="entry name" value="FOX_domain-containing"/>
</dbReference>
<dbReference type="GO" id="GO:0003700">
    <property type="term" value="F:DNA-binding transcription factor activity"/>
    <property type="evidence" value="ECO:0007669"/>
    <property type="project" value="InterPro"/>
</dbReference>
<reference evidence="7" key="1">
    <citation type="submission" date="2012-12" db="EMBL/GenBank/DDBJ databases">
        <authorList>
            <person name="Hellsten U."/>
            <person name="Grimwood J."/>
            <person name="Chapman J.A."/>
            <person name="Shapiro H."/>
            <person name="Aerts A."/>
            <person name="Otillar R.P."/>
            <person name="Terry A.Y."/>
            <person name="Boore J.L."/>
            <person name="Simakov O."/>
            <person name="Marletaz F."/>
            <person name="Cho S.-J."/>
            <person name="Edsinger-Gonzales E."/>
            <person name="Havlak P."/>
            <person name="Kuo D.-H."/>
            <person name="Larsson T."/>
            <person name="Lv J."/>
            <person name="Arendt D."/>
            <person name="Savage R."/>
            <person name="Osoegawa K."/>
            <person name="de Jong P."/>
            <person name="Lindberg D.R."/>
            <person name="Seaver E.C."/>
            <person name="Weisblat D.A."/>
            <person name="Putnam N.H."/>
            <person name="Grigoriev I.V."/>
            <person name="Rokhsar D.S."/>
        </authorList>
    </citation>
    <scope>NUCLEOTIDE SEQUENCE</scope>
</reference>
<dbReference type="Gene3D" id="1.10.10.10">
    <property type="entry name" value="Winged helix-like DNA-binding domain superfamily/Winged helix DNA-binding domain"/>
    <property type="match status" value="1"/>
</dbReference>
<keyword evidence="7" id="KW-1185">Reference proteome</keyword>
<feature type="domain" description="Fork-head" evidence="4">
    <location>
        <begin position="10"/>
        <end position="78"/>
    </location>
</feature>
<dbReference type="PROSITE" id="PS00657">
    <property type="entry name" value="FORK_HEAD_1"/>
    <property type="match status" value="1"/>
</dbReference>
<dbReference type="CDD" id="cd00059">
    <property type="entry name" value="FH_FOX"/>
    <property type="match status" value="1"/>
</dbReference>
<reference evidence="6" key="3">
    <citation type="submission" date="2015-06" db="UniProtKB">
        <authorList>
            <consortium name="EnsemblMetazoa"/>
        </authorList>
    </citation>
    <scope>IDENTIFICATION</scope>
</reference>
<dbReference type="EMBL" id="AMQM01008076">
    <property type="status" value="NOT_ANNOTATED_CDS"/>
    <property type="molecule type" value="Genomic_DNA"/>
</dbReference>
<sequence>YYTANGLPPKPTYSYPELIFMAMQEAPQNQITVSGIYAWIQDKFSYFKNRPSKSWQNSIRHCLSLSSAFQKVEGVKDQ</sequence>
<dbReference type="GO" id="GO:0043565">
    <property type="term" value="F:sequence-specific DNA binding"/>
    <property type="evidence" value="ECO:0007669"/>
    <property type="project" value="InterPro"/>
</dbReference>
<dbReference type="RefSeq" id="XP_009030794.1">
    <property type="nucleotide sequence ID" value="XM_009032546.1"/>
</dbReference>
<feature type="DNA-binding region" description="Fork-head" evidence="3">
    <location>
        <begin position="10"/>
        <end position="78"/>
    </location>
</feature>
<dbReference type="SMART" id="SM00339">
    <property type="entry name" value="FH"/>
    <property type="match status" value="1"/>
</dbReference>
<dbReference type="KEGG" id="hro:HELRODRAFT_146963"/>
<protein>
    <recommendedName>
        <fullName evidence="4">Fork-head domain-containing protein</fullName>
    </recommendedName>
</protein>
<dbReference type="InterPro" id="IPR018122">
    <property type="entry name" value="TF_fork_head_CS_1"/>
</dbReference>
<comment type="subcellular location">
    <subcellularLocation>
        <location evidence="3">Nucleus</location>
    </subcellularLocation>
</comment>
<dbReference type="HOGENOM" id="CLU_077699_6_3_1"/>
<proteinExistence type="predicted"/>
<evidence type="ECO:0000259" key="4">
    <source>
        <dbReference type="PROSITE" id="PS50039"/>
    </source>
</evidence>
<gene>
    <name evidence="6" type="primary">20196859</name>
    <name evidence="5" type="ORF">HELRODRAFT_146963</name>
</gene>
<evidence type="ECO:0000313" key="5">
    <source>
        <dbReference type="EMBL" id="ESN91085.1"/>
    </source>
</evidence>
<name>T1EJV9_HELRO</name>
<dbReference type="EnsemblMetazoa" id="HelroT146963">
    <property type="protein sequence ID" value="HelroP146963"/>
    <property type="gene ID" value="HelroG146963"/>
</dbReference>
<evidence type="ECO:0000256" key="1">
    <source>
        <dbReference type="ARBA" id="ARBA00023125"/>
    </source>
</evidence>
<reference evidence="5 7" key="2">
    <citation type="journal article" date="2013" name="Nature">
        <title>Insights into bilaterian evolution from three spiralian genomes.</title>
        <authorList>
            <person name="Simakov O."/>
            <person name="Marletaz F."/>
            <person name="Cho S.J."/>
            <person name="Edsinger-Gonzales E."/>
            <person name="Havlak P."/>
            <person name="Hellsten U."/>
            <person name="Kuo D.H."/>
            <person name="Larsson T."/>
            <person name="Lv J."/>
            <person name="Arendt D."/>
            <person name="Savage R."/>
            <person name="Osoegawa K."/>
            <person name="de Jong P."/>
            <person name="Grimwood J."/>
            <person name="Chapman J.A."/>
            <person name="Shapiro H."/>
            <person name="Aerts A."/>
            <person name="Otillar R.P."/>
            <person name="Terry A.Y."/>
            <person name="Boore J.L."/>
            <person name="Grigoriev I.V."/>
            <person name="Lindberg D.R."/>
            <person name="Seaver E.C."/>
            <person name="Weisblat D.A."/>
            <person name="Putnam N.H."/>
            <person name="Rokhsar D.S."/>
        </authorList>
    </citation>
    <scope>NUCLEOTIDE SEQUENCE</scope>
</reference>
<dbReference type="PRINTS" id="PR00053">
    <property type="entry name" value="FORKHEAD"/>
</dbReference>
<dbReference type="GeneID" id="20196859"/>
<dbReference type="InterPro" id="IPR036388">
    <property type="entry name" value="WH-like_DNA-bd_sf"/>
</dbReference>
<dbReference type="PANTHER" id="PTHR11829:SF343">
    <property type="entry name" value="FORK-HEAD DOMAIN-CONTAINING PROTEIN"/>
    <property type="match status" value="1"/>
</dbReference>
<evidence type="ECO:0000313" key="7">
    <source>
        <dbReference type="Proteomes" id="UP000015101"/>
    </source>
</evidence>
<dbReference type="PANTHER" id="PTHR11829">
    <property type="entry name" value="FORKHEAD BOX PROTEIN"/>
    <property type="match status" value="1"/>
</dbReference>
<keyword evidence="2 3" id="KW-0539">Nucleus</keyword>
<evidence type="ECO:0000256" key="3">
    <source>
        <dbReference type="PROSITE-ProRule" id="PRU00089"/>
    </source>
</evidence>
<dbReference type="Pfam" id="PF00250">
    <property type="entry name" value="Forkhead"/>
    <property type="match status" value="1"/>
</dbReference>
<dbReference type="STRING" id="6412.T1EJV9"/>
<dbReference type="InterPro" id="IPR036390">
    <property type="entry name" value="WH_DNA-bd_sf"/>
</dbReference>
<dbReference type="Proteomes" id="UP000015101">
    <property type="component" value="Unassembled WGS sequence"/>
</dbReference>
<dbReference type="EMBL" id="KB097722">
    <property type="protein sequence ID" value="ESN91085.1"/>
    <property type="molecule type" value="Genomic_DNA"/>
</dbReference>
<evidence type="ECO:0000256" key="2">
    <source>
        <dbReference type="ARBA" id="ARBA00023242"/>
    </source>
</evidence>
<dbReference type="eggNOG" id="KOG2294">
    <property type="taxonomic scope" value="Eukaryota"/>
</dbReference>
<dbReference type="AlphaFoldDB" id="T1EJV9"/>